<dbReference type="EMBL" id="LQOY01000014">
    <property type="protein sequence ID" value="ORV96354.1"/>
    <property type="molecule type" value="Genomic_DNA"/>
</dbReference>
<dbReference type="EMBL" id="MAEM01000571">
    <property type="protein sequence ID" value="OBR97826.1"/>
    <property type="molecule type" value="Genomic_DNA"/>
</dbReference>
<dbReference type="Proteomes" id="UP000193928">
    <property type="component" value="Unassembled WGS sequence"/>
</dbReference>
<proteinExistence type="predicted"/>
<accession>A0A1A6B650</accession>
<organism evidence="1 3">
    <name type="scientific">Mycobacterium gordonae</name>
    <dbReference type="NCBI Taxonomy" id="1778"/>
    <lineage>
        <taxon>Bacteria</taxon>
        <taxon>Bacillati</taxon>
        <taxon>Actinomycetota</taxon>
        <taxon>Actinomycetes</taxon>
        <taxon>Mycobacteriales</taxon>
        <taxon>Mycobacteriaceae</taxon>
        <taxon>Mycobacterium</taxon>
    </lineage>
</organism>
<name>A0A1A6B650_MYCGO</name>
<gene>
    <name evidence="1" type="ORF">A9W98_05375</name>
    <name evidence="2" type="ORF">AWC08_12925</name>
</gene>
<evidence type="ECO:0000313" key="2">
    <source>
        <dbReference type="EMBL" id="ORV96354.1"/>
    </source>
</evidence>
<keyword evidence="4" id="KW-1185">Reference proteome</keyword>
<evidence type="ECO:0000313" key="4">
    <source>
        <dbReference type="Proteomes" id="UP000193928"/>
    </source>
</evidence>
<evidence type="ECO:0000313" key="3">
    <source>
        <dbReference type="Proteomes" id="UP000093757"/>
    </source>
</evidence>
<dbReference type="AlphaFoldDB" id="A0A1A6B650"/>
<sequence>MGAAAVLGSLFGLTLPLSLQAVDRSGAPIACGTGFHPDHRRAAREDAVNRDLHTGFGAHYELSDYRAQCDALVSARRNISVNVAVFGGALLATSCLLALRAAGYIELSRPSGSRPTPTKQPAGQWLVPSASPSAVRYHDDLSTALATIGIRPQH</sequence>
<reference evidence="2 4" key="1">
    <citation type="submission" date="2016-01" db="EMBL/GenBank/DDBJ databases">
        <title>The new phylogeny of the genus Mycobacterium.</title>
        <authorList>
            <person name="Tarcisio F."/>
            <person name="Conor M."/>
            <person name="Antonella G."/>
            <person name="Elisabetta G."/>
            <person name="Giulia F.S."/>
            <person name="Sara T."/>
            <person name="Anna F."/>
            <person name="Clotilde B."/>
            <person name="Roberto B."/>
            <person name="Veronica D.S."/>
            <person name="Fabio R."/>
            <person name="Monica P."/>
            <person name="Olivier J."/>
            <person name="Enrico T."/>
            <person name="Nicola S."/>
        </authorList>
    </citation>
    <scope>NUCLEOTIDE SEQUENCE [LARGE SCALE GENOMIC DNA]</scope>
    <source>
        <strain evidence="2 4">DSM 44160</strain>
    </source>
</reference>
<dbReference type="Proteomes" id="UP000093757">
    <property type="component" value="Unassembled WGS sequence"/>
</dbReference>
<comment type="caution">
    <text evidence="1">The sequence shown here is derived from an EMBL/GenBank/DDBJ whole genome shotgun (WGS) entry which is preliminary data.</text>
</comment>
<protein>
    <submittedName>
        <fullName evidence="1">Uncharacterized protein</fullName>
    </submittedName>
</protein>
<reference evidence="1 3" key="2">
    <citation type="submission" date="2016-06" db="EMBL/GenBank/DDBJ databases">
        <authorList>
            <person name="Kjaerup R.B."/>
            <person name="Dalgaard T.S."/>
            <person name="Juul-Madsen H.R."/>
        </authorList>
    </citation>
    <scope>NUCLEOTIDE SEQUENCE [LARGE SCALE GENOMIC DNA]</scope>
    <source>
        <strain evidence="1 3">1245752.6</strain>
    </source>
</reference>
<evidence type="ECO:0000313" key="1">
    <source>
        <dbReference type="EMBL" id="OBR97826.1"/>
    </source>
</evidence>